<evidence type="ECO:0000313" key="2">
    <source>
        <dbReference type="Proteomes" id="UP000807769"/>
    </source>
</evidence>
<dbReference type="OrthoDB" id="3227079at2759"/>
<dbReference type="EMBL" id="JABBWG010000027">
    <property type="protein sequence ID" value="KAG1812085.1"/>
    <property type="molecule type" value="Genomic_DNA"/>
</dbReference>
<dbReference type="GeneID" id="64630295"/>
<name>A0A9P7E6C2_9AGAM</name>
<keyword evidence="2" id="KW-1185">Reference proteome</keyword>
<organism evidence="1 2">
    <name type="scientific">Suillus subaureus</name>
    <dbReference type="NCBI Taxonomy" id="48587"/>
    <lineage>
        <taxon>Eukaryota</taxon>
        <taxon>Fungi</taxon>
        <taxon>Dikarya</taxon>
        <taxon>Basidiomycota</taxon>
        <taxon>Agaricomycotina</taxon>
        <taxon>Agaricomycetes</taxon>
        <taxon>Agaricomycetidae</taxon>
        <taxon>Boletales</taxon>
        <taxon>Suillineae</taxon>
        <taxon>Suillaceae</taxon>
        <taxon>Suillus</taxon>
    </lineage>
</organism>
<gene>
    <name evidence="1" type="ORF">BJ212DRAFT_1371285</name>
</gene>
<reference evidence="1" key="1">
    <citation type="journal article" date="2020" name="New Phytol.">
        <title>Comparative genomics reveals dynamic genome evolution in host specialist ectomycorrhizal fungi.</title>
        <authorList>
            <person name="Lofgren L.A."/>
            <person name="Nguyen N.H."/>
            <person name="Vilgalys R."/>
            <person name="Ruytinx J."/>
            <person name="Liao H.L."/>
            <person name="Branco S."/>
            <person name="Kuo A."/>
            <person name="LaButti K."/>
            <person name="Lipzen A."/>
            <person name="Andreopoulos W."/>
            <person name="Pangilinan J."/>
            <person name="Riley R."/>
            <person name="Hundley H."/>
            <person name="Na H."/>
            <person name="Barry K."/>
            <person name="Grigoriev I.V."/>
            <person name="Stajich J.E."/>
            <person name="Kennedy P.G."/>
        </authorList>
    </citation>
    <scope>NUCLEOTIDE SEQUENCE</scope>
    <source>
        <strain evidence="1">MN1</strain>
    </source>
</reference>
<dbReference type="AlphaFoldDB" id="A0A9P7E6C2"/>
<dbReference type="RefSeq" id="XP_041190367.1">
    <property type="nucleotide sequence ID" value="XM_041336278.1"/>
</dbReference>
<accession>A0A9P7E6C2</accession>
<protein>
    <submittedName>
        <fullName evidence="1">Uncharacterized protein</fullName>
    </submittedName>
</protein>
<dbReference type="Proteomes" id="UP000807769">
    <property type="component" value="Unassembled WGS sequence"/>
</dbReference>
<proteinExistence type="predicted"/>
<comment type="caution">
    <text evidence="1">The sequence shown here is derived from an EMBL/GenBank/DDBJ whole genome shotgun (WGS) entry which is preliminary data.</text>
</comment>
<evidence type="ECO:0000313" key="1">
    <source>
        <dbReference type="EMBL" id="KAG1812085.1"/>
    </source>
</evidence>
<sequence>MFNFLFSCCVRQRRRDLTAPDERTFLIPATTASETPTPQPRVVDHQKLKERLGTVVRSKEGCVSFVSIIAFSFSYSVLSDDATQKNG</sequence>